<protein>
    <submittedName>
        <fullName evidence="1">Uncharacterized protein</fullName>
    </submittedName>
</protein>
<reference evidence="1" key="1">
    <citation type="submission" date="2023-11" db="EMBL/GenBank/DDBJ databases">
        <authorList>
            <person name="Poullet M."/>
        </authorList>
    </citation>
    <scope>NUCLEOTIDE SEQUENCE</scope>
    <source>
        <strain evidence="1">E1834</strain>
    </source>
</reference>
<accession>A0ACB1APR0</accession>
<evidence type="ECO:0000313" key="2">
    <source>
        <dbReference type="Proteomes" id="UP001497535"/>
    </source>
</evidence>
<keyword evidence="2" id="KW-1185">Reference proteome</keyword>
<comment type="caution">
    <text evidence="1">The sequence shown here is derived from an EMBL/GenBank/DDBJ whole genome shotgun (WGS) entry which is preliminary data.</text>
</comment>
<name>A0ACB1APR0_MELEN</name>
<dbReference type="Proteomes" id="UP001497535">
    <property type="component" value="Unassembled WGS sequence"/>
</dbReference>
<dbReference type="EMBL" id="CAVMJV010000101">
    <property type="protein sequence ID" value="CAK5097197.1"/>
    <property type="molecule type" value="Genomic_DNA"/>
</dbReference>
<evidence type="ECO:0000313" key="1">
    <source>
        <dbReference type="EMBL" id="CAK5097197.1"/>
    </source>
</evidence>
<proteinExistence type="predicted"/>
<sequence length="692" mass="79761">MVQIRDPNTCANFNEITIENINFDWFVDFERTRIVGAAILNYRVLKDTDKIILDISDQTICSIKLNGKKCKARSGEIPLVGKYLLIDGQFSSGEKGKIEFQYSTSSSASALQFVESSLTADRTHPFLYSQCQQIHAKSLVPCMDTPAVKQTYTANITVPKGMQCLMSAVLLEDEGRPINNREINGSEQFVQFNFLQKVPIPSYLFAIVVGALVKRDISKRCAVWAEPSMVDIAHKEFEETEKMLEIATELMGEYRWGRFDMIVLPPFFSFGGMENPCMTFVTPTIIAGDRSLTTVVAHEIAHSWTGNLVTNASWEHFWLNEGFTEFVEYKILGKIFGEQFRLFMHLSGWEDHLRMCIYETFHPEHPFTRLIVPLDGQCADDVFSPIPYQKGAALLLLLEQRLGDPPRFEQFLRSYINKFAYRSIVTDEWMDYLYEFYDDKRSILDSINWNNWLHRPGMPPQKPTFDETLLKICKSLANKWLYGSDKEINELGANEFEEMMTAQKEKFFSLLDVDISSGSAHSFNHERIEIMEKKYSLNTTGNCDVKCQWILVALQAKWEPIIPIALKFVSDIGRVKYVRPCYQRMFEWKVSRESALETFERNKPRMHNFTIQFVQSLLNNKNKKGANNEVKTSKENNSINEHIENGIEVSEDIYLNISKEEDKKDDFKSNKNRKLVSPNGIKKATNGCQKTK</sequence>
<organism evidence="1 2">
    <name type="scientific">Meloidogyne enterolobii</name>
    <name type="common">Root-knot nematode worm</name>
    <name type="synonym">Meloidogyne mayaguensis</name>
    <dbReference type="NCBI Taxonomy" id="390850"/>
    <lineage>
        <taxon>Eukaryota</taxon>
        <taxon>Metazoa</taxon>
        <taxon>Ecdysozoa</taxon>
        <taxon>Nematoda</taxon>
        <taxon>Chromadorea</taxon>
        <taxon>Rhabditida</taxon>
        <taxon>Tylenchina</taxon>
        <taxon>Tylenchomorpha</taxon>
        <taxon>Tylenchoidea</taxon>
        <taxon>Meloidogynidae</taxon>
        <taxon>Meloidogyninae</taxon>
        <taxon>Meloidogyne</taxon>
    </lineage>
</organism>
<gene>
    <name evidence="1" type="ORF">MENTE1834_LOCUS41332</name>
</gene>